<evidence type="ECO:0000256" key="7">
    <source>
        <dbReference type="ARBA" id="ARBA00022840"/>
    </source>
</evidence>
<dbReference type="InterPro" id="IPR003594">
    <property type="entry name" value="HATPase_dom"/>
</dbReference>
<keyword evidence="6 10" id="KW-0418">Kinase</keyword>
<dbReference type="RefSeq" id="WP_112142360.1">
    <property type="nucleotide sequence ID" value="NZ_PGTO01000002.1"/>
</dbReference>
<keyword evidence="3" id="KW-0597">Phosphoprotein</keyword>
<dbReference type="SUPFAM" id="SSF55874">
    <property type="entry name" value="ATPase domain of HSP90 chaperone/DNA topoisomerase II/histidine kinase"/>
    <property type="match status" value="1"/>
</dbReference>
<keyword evidence="11" id="KW-1185">Reference proteome</keyword>
<feature type="domain" description="Histidine kinase" evidence="9">
    <location>
        <begin position="340"/>
        <end position="526"/>
    </location>
</feature>
<feature type="transmembrane region" description="Helical" evidence="8">
    <location>
        <begin position="289"/>
        <end position="310"/>
    </location>
</feature>
<dbReference type="InterPro" id="IPR005467">
    <property type="entry name" value="His_kinase_dom"/>
</dbReference>
<dbReference type="Pfam" id="PF07568">
    <property type="entry name" value="HisKA_2"/>
    <property type="match status" value="1"/>
</dbReference>
<evidence type="ECO:0000256" key="8">
    <source>
        <dbReference type="SAM" id="Phobius"/>
    </source>
</evidence>
<keyword evidence="8" id="KW-0472">Membrane</keyword>
<dbReference type="GO" id="GO:0004673">
    <property type="term" value="F:protein histidine kinase activity"/>
    <property type="evidence" value="ECO:0007669"/>
    <property type="project" value="UniProtKB-EC"/>
</dbReference>
<gene>
    <name evidence="10" type="ORF">CU669_03085</name>
</gene>
<dbReference type="InterPro" id="IPR036890">
    <property type="entry name" value="HATPase_C_sf"/>
</dbReference>
<evidence type="ECO:0000313" key="10">
    <source>
        <dbReference type="EMBL" id="RAU23162.1"/>
    </source>
</evidence>
<keyword evidence="4" id="KW-0808">Transferase</keyword>
<proteinExistence type="predicted"/>
<name>A0A364P1E7_9PROT</name>
<dbReference type="Proteomes" id="UP000251075">
    <property type="component" value="Unassembled WGS sequence"/>
</dbReference>
<evidence type="ECO:0000256" key="1">
    <source>
        <dbReference type="ARBA" id="ARBA00000085"/>
    </source>
</evidence>
<dbReference type="EC" id="2.7.13.3" evidence="2"/>
<comment type="caution">
    <text evidence="10">The sequence shown here is derived from an EMBL/GenBank/DDBJ whole genome shotgun (WGS) entry which is preliminary data.</text>
</comment>
<dbReference type="PANTHER" id="PTHR41523">
    <property type="entry name" value="TWO-COMPONENT SYSTEM SENSOR PROTEIN"/>
    <property type="match status" value="1"/>
</dbReference>
<dbReference type="Gene3D" id="3.30.565.10">
    <property type="entry name" value="Histidine kinase-like ATPase, C-terminal domain"/>
    <property type="match status" value="1"/>
</dbReference>
<reference evidence="10 11" key="1">
    <citation type="submission" date="2017-11" db="EMBL/GenBank/DDBJ databases">
        <title>Draft genome sequence of magnetotactic bacterium Magnetospirillum kuznetsovii LBB-42.</title>
        <authorList>
            <person name="Grouzdev D.S."/>
            <person name="Rysina M.S."/>
            <person name="Baslerov R.V."/>
            <person name="Koziaeva V."/>
        </authorList>
    </citation>
    <scope>NUCLEOTIDE SEQUENCE [LARGE SCALE GENOMIC DNA]</scope>
    <source>
        <strain evidence="10 11">LBB-42</strain>
    </source>
</reference>
<dbReference type="CDD" id="cd12915">
    <property type="entry name" value="PDC2_DGC_like"/>
    <property type="match status" value="1"/>
</dbReference>
<evidence type="ECO:0000259" key="9">
    <source>
        <dbReference type="PROSITE" id="PS50109"/>
    </source>
</evidence>
<evidence type="ECO:0000256" key="6">
    <source>
        <dbReference type="ARBA" id="ARBA00022777"/>
    </source>
</evidence>
<dbReference type="Gene3D" id="3.30.450.20">
    <property type="entry name" value="PAS domain"/>
    <property type="match status" value="3"/>
</dbReference>
<evidence type="ECO:0000256" key="3">
    <source>
        <dbReference type="ARBA" id="ARBA00022553"/>
    </source>
</evidence>
<dbReference type="PROSITE" id="PS50109">
    <property type="entry name" value="HIS_KIN"/>
    <property type="match status" value="1"/>
</dbReference>
<organism evidence="10 11">
    <name type="scientific">Paramagnetospirillum kuznetsovii</name>
    <dbReference type="NCBI Taxonomy" id="2053833"/>
    <lineage>
        <taxon>Bacteria</taxon>
        <taxon>Pseudomonadati</taxon>
        <taxon>Pseudomonadota</taxon>
        <taxon>Alphaproteobacteria</taxon>
        <taxon>Rhodospirillales</taxon>
        <taxon>Magnetospirillaceae</taxon>
        <taxon>Paramagnetospirillum</taxon>
    </lineage>
</organism>
<dbReference type="InterPro" id="IPR011495">
    <property type="entry name" value="Sig_transdc_His_kin_sub2_dim/P"/>
</dbReference>
<accession>A0A364P1E7</accession>
<keyword evidence="5" id="KW-0547">Nucleotide-binding</keyword>
<sequence length="526" mass="57241">MVGLPRPKLLLALVGVLSLLGGSIGLVSITWYDHQATLEDWRQDLAVSARLLESSLRGIHSDAEAHLLRIEDRLGASSVTKAKLSEQNRRWLDGIVAAVPRGMSACIHDSQGNLAASSEHRDLPACVFGLRERAAKALNHPGKTITSAILDERLQPDHLVVFSRTLHNGSGQVSGIAEILIDAAYFNDLFHSMQQPDLGSIFLVVGTDGVVVARHPMPPPPLYRFDTSKPPFTEFSMSLDGSYRSVSVVDGMERLISFRGLPDLDMVIAAGMTTTMVFRDWTARTQRNATLFAGAILLLLALAAVTNESLRHESRLLRSMEHKAVELTEALEEKDVLFQEVHHRVKNNLQVISSLLTMQLLHVKDKAARDTLKDALDRISSMGLVHQTLYENNMAANVDLGVYFGRLAEALVGGFSSRKGGVTVQVDVSGTMELERAVPLGMLANEALANALKHAFPDGRAGVVSISLARDDSEWHFSIRDDGIGLPERPEKGIGLSLIKALTRQLNGKSAVSRDGGTVVIVTFPV</sequence>
<dbReference type="OrthoDB" id="9767435at2"/>
<dbReference type="EMBL" id="PGTO01000002">
    <property type="protein sequence ID" value="RAU23162.1"/>
    <property type="molecule type" value="Genomic_DNA"/>
</dbReference>
<dbReference type="GO" id="GO:0005524">
    <property type="term" value="F:ATP binding"/>
    <property type="evidence" value="ECO:0007669"/>
    <property type="project" value="UniProtKB-KW"/>
</dbReference>
<evidence type="ECO:0000256" key="2">
    <source>
        <dbReference type="ARBA" id="ARBA00012438"/>
    </source>
</evidence>
<protein>
    <recommendedName>
        <fullName evidence="2">histidine kinase</fullName>
        <ecNumber evidence="2">2.7.13.3</ecNumber>
    </recommendedName>
</protein>
<keyword evidence="8" id="KW-1133">Transmembrane helix</keyword>
<comment type="catalytic activity">
    <reaction evidence="1">
        <text>ATP + protein L-histidine = ADP + protein N-phospho-L-histidine.</text>
        <dbReference type="EC" id="2.7.13.3"/>
    </reaction>
</comment>
<dbReference type="PANTHER" id="PTHR41523:SF8">
    <property type="entry name" value="ETHYLENE RESPONSE SENSOR PROTEIN"/>
    <property type="match status" value="1"/>
</dbReference>
<dbReference type="SMART" id="SM00387">
    <property type="entry name" value="HATPase_c"/>
    <property type="match status" value="1"/>
</dbReference>
<evidence type="ECO:0000256" key="4">
    <source>
        <dbReference type="ARBA" id="ARBA00022679"/>
    </source>
</evidence>
<dbReference type="AlphaFoldDB" id="A0A364P1E7"/>
<dbReference type="Pfam" id="PF02518">
    <property type="entry name" value="HATPase_c"/>
    <property type="match status" value="1"/>
</dbReference>
<keyword evidence="7" id="KW-0067">ATP-binding</keyword>
<evidence type="ECO:0000256" key="5">
    <source>
        <dbReference type="ARBA" id="ARBA00022741"/>
    </source>
</evidence>
<keyword evidence="8" id="KW-0812">Transmembrane</keyword>
<evidence type="ECO:0000313" key="11">
    <source>
        <dbReference type="Proteomes" id="UP000251075"/>
    </source>
</evidence>